<name>A0A0J8B8U7_BETVV</name>
<organism evidence="1 2">
    <name type="scientific">Beta vulgaris subsp. vulgaris</name>
    <name type="common">Beet</name>
    <dbReference type="NCBI Taxonomy" id="3555"/>
    <lineage>
        <taxon>Eukaryota</taxon>
        <taxon>Viridiplantae</taxon>
        <taxon>Streptophyta</taxon>
        <taxon>Embryophyta</taxon>
        <taxon>Tracheophyta</taxon>
        <taxon>Spermatophyta</taxon>
        <taxon>Magnoliopsida</taxon>
        <taxon>eudicotyledons</taxon>
        <taxon>Gunneridae</taxon>
        <taxon>Pentapetalae</taxon>
        <taxon>Caryophyllales</taxon>
        <taxon>Chenopodiaceae</taxon>
        <taxon>Betoideae</taxon>
        <taxon>Beta</taxon>
    </lineage>
</organism>
<accession>A0A0J8B8U7</accession>
<dbReference type="Proteomes" id="UP000035740">
    <property type="component" value="Unassembled WGS sequence"/>
</dbReference>
<gene>
    <name evidence="1" type="ORF">BVRB_6g155640</name>
</gene>
<dbReference type="AlphaFoldDB" id="A0A0J8B8U7"/>
<evidence type="ECO:0000313" key="2">
    <source>
        <dbReference type="Proteomes" id="UP000035740"/>
    </source>
</evidence>
<proteinExistence type="predicted"/>
<keyword evidence="2" id="KW-1185">Reference proteome</keyword>
<dbReference type="Gramene" id="KMS97396">
    <property type="protein sequence ID" value="KMS97396"/>
    <property type="gene ID" value="BVRB_6g155640"/>
</dbReference>
<dbReference type="EMBL" id="KQ090323">
    <property type="protein sequence ID" value="KMS97396.1"/>
    <property type="molecule type" value="Genomic_DNA"/>
</dbReference>
<reference evidence="1 2" key="1">
    <citation type="journal article" date="2014" name="Nature">
        <title>The genome of the recently domesticated crop plant sugar beet (Beta vulgaris).</title>
        <authorList>
            <person name="Dohm J.C."/>
            <person name="Minoche A.E."/>
            <person name="Holtgrawe D."/>
            <person name="Capella-Gutierrez S."/>
            <person name="Zakrzewski F."/>
            <person name="Tafer H."/>
            <person name="Rupp O."/>
            <person name="Sorensen T.R."/>
            <person name="Stracke R."/>
            <person name="Reinhardt R."/>
            <person name="Goesmann A."/>
            <person name="Kraft T."/>
            <person name="Schulz B."/>
            <person name="Stadler P.F."/>
            <person name="Schmidt T."/>
            <person name="Gabaldon T."/>
            <person name="Lehrach H."/>
            <person name="Weisshaar B."/>
            <person name="Himmelbauer H."/>
        </authorList>
    </citation>
    <scope>NUCLEOTIDE SEQUENCE [LARGE SCALE GENOMIC DNA]</scope>
    <source>
        <tissue evidence="1">Taproot</tissue>
    </source>
</reference>
<evidence type="ECO:0000313" key="1">
    <source>
        <dbReference type="EMBL" id="KMS97396.1"/>
    </source>
</evidence>
<sequence>MSFLSLRTLPLSTVLHDAASLSSHSLYSDEIDEFRGGISVVVSSL</sequence>
<protein>
    <submittedName>
        <fullName evidence="1">Uncharacterized protein</fullName>
    </submittedName>
</protein>